<organism evidence="7 8">
    <name type="scientific">Streblomastix strix</name>
    <dbReference type="NCBI Taxonomy" id="222440"/>
    <lineage>
        <taxon>Eukaryota</taxon>
        <taxon>Metamonada</taxon>
        <taxon>Preaxostyla</taxon>
        <taxon>Oxymonadida</taxon>
        <taxon>Streblomastigidae</taxon>
        <taxon>Streblomastix</taxon>
    </lineage>
</organism>
<dbReference type="InterPro" id="IPR037185">
    <property type="entry name" value="EmrE-like"/>
</dbReference>
<dbReference type="SUPFAM" id="SSF103481">
    <property type="entry name" value="Multidrug resistance efflux transporter EmrE"/>
    <property type="match status" value="1"/>
</dbReference>
<dbReference type="InterPro" id="IPR000620">
    <property type="entry name" value="EamA_dom"/>
</dbReference>
<evidence type="ECO:0000256" key="3">
    <source>
        <dbReference type="ARBA" id="ARBA00022989"/>
    </source>
</evidence>
<name>A0A5J4W8J8_9EUKA</name>
<feature type="transmembrane region" description="Helical" evidence="5">
    <location>
        <begin position="172"/>
        <end position="190"/>
    </location>
</feature>
<evidence type="ECO:0000256" key="4">
    <source>
        <dbReference type="ARBA" id="ARBA00023136"/>
    </source>
</evidence>
<feature type="transmembrane region" description="Helical" evidence="5">
    <location>
        <begin position="138"/>
        <end position="157"/>
    </location>
</feature>
<dbReference type="Proteomes" id="UP000324800">
    <property type="component" value="Unassembled WGS sequence"/>
</dbReference>
<dbReference type="Pfam" id="PF00892">
    <property type="entry name" value="EamA"/>
    <property type="match status" value="1"/>
</dbReference>
<comment type="subcellular location">
    <subcellularLocation>
        <location evidence="1">Membrane</location>
        <topology evidence="1">Multi-pass membrane protein</topology>
    </subcellularLocation>
</comment>
<evidence type="ECO:0000256" key="2">
    <source>
        <dbReference type="ARBA" id="ARBA00022692"/>
    </source>
</evidence>
<reference evidence="7 8" key="1">
    <citation type="submission" date="2019-03" db="EMBL/GenBank/DDBJ databases">
        <title>Single cell metagenomics reveals metabolic interactions within the superorganism composed of flagellate Streblomastix strix and complex community of Bacteroidetes bacteria on its surface.</title>
        <authorList>
            <person name="Treitli S.C."/>
            <person name="Kolisko M."/>
            <person name="Husnik F."/>
            <person name="Keeling P."/>
            <person name="Hampl V."/>
        </authorList>
    </citation>
    <scope>NUCLEOTIDE SEQUENCE [LARGE SCALE GENOMIC DNA]</scope>
    <source>
        <strain evidence="7">ST1C</strain>
    </source>
</reference>
<dbReference type="EMBL" id="SNRW01003038">
    <property type="protein sequence ID" value="KAA6390966.1"/>
    <property type="molecule type" value="Genomic_DNA"/>
</dbReference>
<feature type="transmembrane region" description="Helical" evidence="5">
    <location>
        <begin position="241"/>
        <end position="259"/>
    </location>
</feature>
<protein>
    <submittedName>
        <fullName evidence="7">Solute carrier family 35 member</fullName>
    </submittedName>
</protein>
<evidence type="ECO:0000259" key="6">
    <source>
        <dbReference type="Pfam" id="PF00892"/>
    </source>
</evidence>
<proteinExistence type="predicted"/>
<dbReference type="GO" id="GO:0016020">
    <property type="term" value="C:membrane"/>
    <property type="evidence" value="ECO:0007669"/>
    <property type="project" value="UniProtKB-SubCell"/>
</dbReference>
<keyword evidence="3 5" id="KW-1133">Transmembrane helix</keyword>
<evidence type="ECO:0000256" key="5">
    <source>
        <dbReference type="SAM" id="Phobius"/>
    </source>
</evidence>
<keyword evidence="4 5" id="KW-0472">Membrane</keyword>
<evidence type="ECO:0000313" key="7">
    <source>
        <dbReference type="EMBL" id="KAA6390966.1"/>
    </source>
</evidence>
<feature type="transmembrane region" description="Helical" evidence="5">
    <location>
        <begin position="104"/>
        <end position="131"/>
    </location>
</feature>
<dbReference type="InterPro" id="IPR050186">
    <property type="entry name" value="TPT_transporter"/>
</dbReference>
<keyword evidence="2 5" id="KW-0812">Transmembrane</keyword>
<gene>
    <name evidence="7" type="ORF">EZS28_013507</name>
</gene>
<dbReference type="PANTHER" id="PTHR11132">
    <property type="entry name" value="SOLUTE CARRIER FAMILY 35"/>
    <property type="match status" value="1"/>
</dbReference>
<evidence type="ECO:0000313" key="8">
    <source>
        <dbReference type="Proteomes" id="UP000324800"/>
    </source>
</evidence>
<accession>A0A5J4W8J8</accession>
<dbReference type="Gene3D" id="1.10.3730.20">
    <property type="match status" value="1"/>
</dbReference>
<feature type="transmembrane region" description="Helical" evidence="5">
    <location>
        <begin position="202"/>
        <end position="221"/>
    </location>
</feature>
<dbReference type="AlphaFoldDB" id="A0A5J4W8J8"/>
<dbReference type="OrthoDB" id="417037at2759"/>
<feature type="transmembrane region" description="Helical" evidence="5">
    <location>
        <begin position="20"/>
        <end position="38"/>
    </location>
</feature>
<comment type="caution">
    <text evidence="7">The sequence shown here is derived from an EMBL/GenBank/DDBJ whole genome shotgun (WGS) entry which is preliminary data.</text>
</comment>
<sequence>MASEATTSEGETQKLKDQKAQLTISVAVSAVTAILSLLNKFAINAFGNPNTVTFSKQKAVIFIPTAIATAINFITNFSALQYINVPTLSVLHNLDLILVAFMDYFLFGRSFGVLTLVGLGVVLVGAIMYCIEEIKVSFVGYLWAFAHLLAHLFQSIYTKIIFSRYDYSSVEMTFYNSIISFPFLVFSTIVSREASSGSIQKLLTKAAIWPYISGIFALLLSNLRFLSIKVLSVTAYSAMNIVNKIPASVISVSLSLFLLRKG</sequence>
<feature type="transmembrane region" description="Helical" evidence="5">
    <location>
        <begin position="59"/>
        <end position="84"/>
    </location>
</feature>
<evidence type="ECO:0000256" key="1">
    <source>
        <dbReference type="ARBA" id="ARBA00004141"/>
    </source>
</evidence>
<feature type="domain" description="EamA" evidence="6">
    <location>
        <begin position="27"/>
        <end position="128"/>
    </location>
</feature>